<dbReference type="EMBL" id="JAVRBK010000007">
    <property type="protein sequence ID" value="KAK5641020.1"/>
    <property type="molecule type" value="Genomic_DNA"/>
</dbReference>
<gene>
    <name evidence="1" type="ORF">RI129_009567</name>
</gene>
<organism evidence="1 2">
    <name type="scientific">Pyrocoelia pectoralis</name>
    <dbReference type="NCBI Taxonomy" id="417401"/>
    <lineage>
        <taxon>Eukaryota</taxon>
        <taxon>Metazoa</taxon>
        <taxon>Ecdysozoa</taxon>
        <taxon>Arthropoda</taxon>
        <taxon>Hexapoda</taxon>
        <taxon>Insecta</taxon>
        <taxon>Pterygota</taxon>
        <taxon>Neoptera</taxon>
        <taxon>Endopterygota</taxon>
        <taxon>Coleoptera</taxon>
        <taxon>Polyphaga</taxon>
        <taxon>Elateriformia</taxon>
        <taxon>Elateroidea</taxon>
        <taxon>Lampyridae</taxon>
        <taxon>Lampyrinae</taxon>
        <taxon>Pyrocoelia</taxon>
    </lineage>
</organism>
<protein>
    <submittedName>
        <fullName evidence="1">Uncharacterized protein</fullName>
    </submittedName>
</protein>
<keyword evidence="2" id="KW-1185">Reference proteome</keyword>
<dbReference type="Proteomes" id="UP001329430">
    <property type="component" value="Chromosome 7"/>
</dbReference>
<evidence type="ECO:0000313" key="2">
    <source>
        <dbReference type="Proteomes" id="UP001329430"/>
    </source>
</evidence>
<name>A0AAN7V2E8_9COLE</name>
<sequence length="373" mass="42969">MGKAASRFCKNYNSLWWLWTVSLFFRARCPPPHILLLPAILDRYLFVFNYINKKILIYKKQNKLFTFQKKKKLNTSYTCPLLSTLSLLSSTPFIHSTPSPFTTKITFLSLFSSFSSSHSLIICHIVSLPSPHILHILFSSSHQYLLSFSSFPHLNLATILFSFNSIPLTIIGLVFHHYLHISLIISSLRYPLSPFLTWYIFPSSMESLSAFVDLQGFRGEDKKFIPKEFAVVTDDCKLVVLLIKPPTTYSVLSASAKKTVNYLEKRHHGIRWSSGYVPFQDFERETAKVLEPYRKIYVKGLEKCQVLRFLNKAVLNLEDAGCTSLTNLKNETQTYRCVYHNIEEPVCALENVLLLQDWERANSQDVVRGCENI</sequence>
<reference evidence="1 2" key="1">
    <citation type="journal article" date="2024" name="Insects">
        <title>An Improved Chromosome-Level Genome Assembly of the Firefly Pyrocoelia pectoralis.</title>
        <authorList>
            <person name="Fu X."/>
            <person name="Meyer-Rochow V.B."/>
            <person name="Ballantyne L."/>
            <person name="Zhu X."/>
        </authorList>
    </citation>
    <scope>NUCLEOTIDE SEQUENCE [LARGE SCALE GENOMIC DNA]</scope>
    <source>
        <strain evidence="1">XCY_ONT2</strain>
    </source>
</reference>
<dbReference type="AlphaFoldDB" id="A0AAN7V2E8"/>
<proteinExistence type="predicted"/>
<comment type="caution">
    <text evidence="1">The sequence shown here is derived from an EMBL/GenBank/DDBJ whole genome shotgun (WGS) entry which is preliminary data.</text>
</comment>
<evidence type="ECO:0000313" key="1">
    <source>
        <dbReference type="EMBL" id="KAK5641020.1"/>
    </source>
</evidence>
<accession>A0AAN7V2E8</accession>